<dbReference type="SUPFAM" id="SSF51735">
    <property type="entry name" value="NAD(P)-binding Rossmann-fold domains"/>
    <property type="match status" value="1"/>
</dbReference>
<reference evidence="2" key="1">
    <citation type="submission" date="2023-06" db="EMBL/GenBank/DDBJ databases">
        <title>Survivors Of The Sea: Transcriptome response of Skeletonema marinoi to long-term dormancy.</title>
        <authorList>
            <person name="Pinder M.I.M."/>
            <person name="Kourtchenko O."/>
            <person name="Robertson E.K."/>
            <person name="Larsson T."/>
            <person name="Maumus F."/>
            <person name="Osuna-Cruz C.M."/>
            <person name="Vancaester E."/>
            <person name="Stenow R."/>
            <person name="Vandepoele K."/>
            <person name="Ploug H."/>
            <person name="Bruchert V."/>
            <person name="Godhe A."/>
            <person name="Topel M."/>
        </authorList>
    </citation>
    <scope>NUCLEOTIDE SEQUENCE</scope>
    <source>
        <strain evidence="2">R05AC</strain>
    </source>
</reference>
<organism evidence="2 3">
    <name type="scientific">Skeletonema marinoi</name>
    <dbReference type="NCBI Taxonomy" id="267567"/>
    <lineage>
        <taxon>Eukaryota</taxon>
        <taxon>Sar</taxon>
        <taxon>Stramenopiles</taxon>
        <taxon>Ochrophyta</taxon>
        <taxon>Bacillariophyta</taxon>
        <taxon>Coscinodiscophyceae</taxon>
        <taxon>Thalassiosirophycidae</taxon>
        <taxon>Thalassiosirales</taxon>
        <taxon>Skeletonemataceae</taxon>
        <taxon>Skeletonema</taxon>
        <taxon>Skeletonema marinoi-dohrnii complex</taxon>
    </lineage>
</organism>
<dbReference type="PANTHER" id="PTHR33303">
    <property type="entry name" value="CYTOPLASMIC PROTEIN-RELATED"/>
    <property type="match status" value="1"/>
</dbReference>
<dbReference type="Pfam" id="PF13380">
    <property type="entry name" value="CoA_binding_2"/>
    <property type="match status" value="1"/>
</dbReference>
<accession>A0AAD8XRG0</accession>
<dbReference type="InterPro" id="IPR003781">
    <property type="entry name" value="CoA-bd"/>
</dbReference>
<name>A0AAD8XRG0_9STRA</name>
<dbReference type="Gene3D" id="3.40.50.720">
    <property type="entry name" value="NAD(P)-binding Rossmann-like Domain"/>
    <property type="match status" value="1"/>
</dbReference>
<keyword evidence="3" id="KW-1185">Reference proteome</keyword>
<sequence>MRWKLLAFAIGNNRRFDNMSSKLGTWQNDGEVIRRVLKESKTIALVGASKNTARASNHVMSAMQQMGYKVIPINPGLAKQNEILHGEKVYPDLQSVAAEYTVDMVDIFRASNAAGQFVDEAIAIGAKSVWLQLGVVDEEAGKRALDANLLVVMDTCPLMVAPAMGISGPDETSAL</sequence>
<dbReference type="AlphaFoldDB" id="A0AAD8XRG0"/>
<dbReference type="EMBL" id="JATAAI010000066">
    <property type="protein sequence ID" value="KAK1732456.1"/>
    <property type="molecule type" value="Genomic_DNA"/>
</dbReference>
<dbReference type="SMART" id="SM00881">
    <property type="entry name" value="CoA_binding"/>
    <property type="match status" value="1"/>
</dbReference>
<dbReference type="Proteomes" id="UP001224775">
    <property type="component" value="Unassembled WGS sequence"/>
</dbReference>
<evidence type="ECO:0000313" key="3">
    <source>
        <dbReference type="Proteomes" id="UP001224775"/>
    </source>
</evidence>
<protein>
    <submittedName>
        <fullName evidence="2">CoA-binding protein</fullName>
    </submittedName>
</protein>
<proteinExistence type="predicted"/>
<gene>
    <name evidence="2" type="ORF">QTG54_016850</name>
</gene>
<evidence type="ECO:0000259" key="1">
    <source>
        <dbReference type="SMART" id="SM00881"/>
    </source>
</evidence>
<comment type="caution">
    <text evidence="2">The sequence shown here is derived from an EMBL/GenBank/DDBJ whole genome shotgun (WGS) entry which is preliminary data.</text>
</comment>
<evidence type="ECO:0000313" key="2">
    <source>
        <dbReference type="EMBL" id="KAK1732456.1"/>
    </source>
</evidence>
<feature type="domain" description="CoA-binding" evidence="1">
    <location>
        <begin position="37"/>
        <end position="135"/>
    </location>
</feature>
<dbReference type="PANTHER" id="PTHR33303:SF2">
    <property type="entry name" value="COA-BINDING DOMAIN-CONTAINING PROTEIN"/>
    <property type="match status" value="1"/>
</dbReference>
<dbReference type="InterPro" id="IPR036291">
    <property type="entry name" value="NAD(P)-bd_dom_sf"/>
</dbReference>